<proteinExistence type="predicted"/>
<reference evidence="2 3" key="1">
    <citation type="journal article" date="2021" name="BMC Genomics">
        <title>Datura genome reveals duplications of psychoactive alkaloid biosynthetic genes and high mutation rate following tissue culture.</title>
        <authorList>
            <person name="Rajewski A."/>
            <person name="Carter-House D."/>
            <person name="Stajich J."/>
            <person name="Litt A."/>
        </authorList>
    </citation>
    <scope>NUCLEOTIDE SEQUENCE [LARGE SCALE GENOMIC DNA]</scope>
    <source>
        <strain evidence="2">AR-01</strain>
    </source>
</reference>
<accession>A0ABS8S723</accession>
<sequence length="131" mass="15119">MLIWANRIEIKNHTEKEAGQKDKETSQEEDKSKGGQPQKIIWGERVEAEEEVEMEERELTIDVIKSGAIEKKNIEPLVIDERFKEDPQNNSPNRELHQSDLTKAEKALVIVAQFLNTQQNSEKDHQSILLS</sequence>
<dbReference type="Proteomes" id="UP000823775">
    <property type="component" value="Unassembled WGS sequence"/>
</dbReference>
<dbReference type="EMBL" id="JACEIK010000314">
    <property type="protein sequence ID" value="MCD7454742.1"/>
    <property type="molecule type" value="Genomic_DNA"/>
</dbReference>
<evidence type="ECO:0000313" key="2">
    <source>
        <dbReference type="EMBL" id="MCD7454742.1"/>
    </source>
</evidence>
<gene>
    <name evidence="2" type="ORF">HAX54_025846</name>
</gene>
<protein>
    <submittedName>
        <fullName evidence="2">Uncharacterized protein</fullName>
    </submittedName>
</protein>
<comment type="caution">
    <text evidence="2">The sequence shown here is derived from an EMBL/GenBank/DDBJ whole genome shotgun (WGS) entry which is preliminary data.</text>
</comment>
<evidence type="ECO:0000256" key="1">
    <source>
        <dbReference type="SAM" id="MobiDB-lite"/>
    </source>
</evidence>
<feature type="compositionally biased region" description="Basic and acidic residues" evidence="1">
    <location>
        <begin position="9"/>
        <end position="33"/>
    </location>
</feature>
<feature type="region of interest" description="Disordered" evidence="1">
    <location>
        <begin position="9"/>
        <end position="40"/>
    </location>
</feature>
<name>A0ABS8S723_DATST</name>
<keyword evidence="3" id="KW-1185">Reference proteome</keyword>
<evidence type="ECO:0000313" key="3">
    <source>
        <dbReference type="Proteomes" id="UP000823775"/>
    </source>
</evidence>
<organism evidence="2 3">
    <name type="scientific">Datura stramonium</name>
    <name type="common">Jimsonweed</name>
    <name type="synonym">Common thornapple</name>
    <dbReference type="NCBI Taxonomy" id="4076"/>
    <lineage>
        <taxon>Eukaryota</taxon>
        <taxon>Viridiplantae</taxon>
        <taxon>Streptophyta</taxon>
        <taxon>Embryophyta</taxon>
        <taxon>Tracheophyta</taxon>
        <taxon>Spermatophyta</taxon>
        <taxon>Magnoliopsida</taxon>
        <taxon>eudicotyledons</taxon>
        <taxon>Gunneridae</taxon>
        <taxon>Pentapetalae</taxon>
        <taxon>asterids</taxon>
        <taxon>lamiids</taxon>
        <taxon>Solanales</taxon>
        <taxon>Solanaceae</taxon>
        <taxon>Solanoideae</taxon>
        <taxon>Datureae</taxon>
        <taxon>Datura</taxon>
    </lineage>
</organism>